<protein>
    <submittedName>
        <fullName evidence="2">Uncharacterized protein</fullName>
    </submittedName>
</protein>
<comment type="caution">
    <text evidence="2">The sequence shown here is derived from an EMBL/GenBank/DDBJ whole genome shotgun (WGS) entry which is preliminary data.</text>
</comment>
<feature type="transmembrane region" description="Helical" evidence="1">
    <location>
        <begin position="86"/>
        <end position="108"/>
    </location>
</feature>
<dbReference type="PANTHER" id="PTHR44809:SF1">
    <property type="entry name" value="PROTEIN O-MANNOSYL-TRANSFERASE TMTC1"/>
    <property type="match status" value="1"/>
</dbReference>
<keyword evidence="1" id="KW-0812">Transmembrane</keyword>
<organism evidence="2 3">
    <name type="scientific">Paralvinella palmiformis</name>
    <dbReference type="NCBI Taxonomy" id="53620"/>
    <lineage>
        <taxon>Eukaryota</taxon>
        <taxon>Metazoa</taxon>
        <taxon>Spiralia</taxon>
        <taxon>Lophotrochozoa</taxon>
        <taxon>Annelida</taxon>
        <taxon>Polychaeta</taxon>
        <taxon>Sedentaria</taxon>
        <taxon>Canalipalpata</taxon>
        <taxon>Terebellida</taxon>
        <taxon>Terebelliformia</taxon>
        <taxon>Alvinellidae</taxon>
        <taxon>Paralvinella</taxon>
    </lineage>
</organism>
<keyword evidence="3" id="KW-1185">Reference proteome</keyword>
<keyword evidence="1" id="KW-1133">Transmembrane helix</keyword>
<feature type="transmembrane region" description="Helical" evidence="1">
    <location>
        <begin position="129"/>
        <end position="146"/>
    </location>
</feature>
<name>A0AAD9IVC2_9ANNE</name>
<evidence type="ECO:0000313" key="2">
    <source>
        <dbReference type="EMBL" id="KAK2141657.1"/>
    </source>
</evidence>
<gene>
    <name evidence="2" type="ORF">LSH36_1059g00015</name>
</gene>
<keyword evidence="1" id="KW-0472">Membrane</keyword>
<accession>A0AAD9IVC2</accession>
<dbReference type="InterPro" id="IPR052943">
    <property type="entry name" value="TMTC_O-mannosyl-trnsfr"/>
</dbReference>
<evidence type="ECO:0000256" key="1">
    <source>
        <dbReference type="SAM" id="Phobius"/>
    </source>
</evidence>
<dbReference type="PANTHER" id="PTHR44809">
    <property type="match status" value="1"/>
</dbReference>
<reference evidence="2" key="1">
    <citation type="journal article" date="2023" name="Mol. Biol. Evol.">
        <title>Third-Generation Sequencing Reveals the Adaptive Role of the Epigenome in Three Deep-Sea Polychaetes.</title>
        <authorList>
            <person name="Perez M."/>
            <person name="Aroh O."/>
            <person name="Sun Y."/>
            <person name="Lan Y."/>
            <person name="Juniper S.K."/>
            <person name="Young C.R."/>
            <person name="Angers B."/>
            <person name="Qian P.Y."/>
        </authorList>
    </citation>
    <scope>NUCLEOTIDE SEQUENCE</scope>
    <source>
        <strain evidence="2">P08H-3</strain>
    </source>
</reference>
<proteinExistence type="predicted"/>
<dbReference type="EMBL" id="JAODUP010001059">
    <property type="protein sequence ID" value="KAK2141657.1"/>
    <property type="molecule type" value="Genomic_DNA"/>
</dbReference>
<dbReference type="Proteomes" id="UP001208570">
    <property type="component" value="Unassembled WGS sequence"/>
</dbReference>
<evidence type="ECO:0000313" key="3">
    <source>
        <dbReference type="Proteomes" id="UP001208570"/>
    </source>
</evidence>
<dbReference type="AlphaFoldDB" id="A0AAD9IVC2"/>
<sequence length="184" mass="20471">MRTAEVRPAWNIAGDFVHDDVKAITGNPDVRGDTRLVALFSNDFWGKAMADTTSHKSYRPLCVLTFRVLTSSHRPWRARLPFVCSVLYAALALLCKEQGITVLGACIIMSTMTHPRHNMCNVLNAVKKILALSFTTMVLVLFRLWMLGGSFPKFQEEDNPASFSPHLLTRQAFANGATLASLNM</sequence>